<protein>
    <submittedName>
        <fullName evidence="2">Copper chaperone CopZ</fullName>
    </submittedName>
</protein>
<dbReference type="AlphaFoldDB" id="A0A7Y9ESR0"/>
<dbReference type="RefSeq" id="WP_179430630.1">
    <property type="nucleotide sequence ID" value="NZ_BAABLC010000003.1"/>
</dbReference>
<comment type="caution">
    <text evidence="2">The sequence shown here is derived from an EMBL/GenBank/DDBJ whole genome shotgun (WGS) entry which is preliminary data.</text>
</comment>
<dbReference type="Proteomes" id="UP000552045">
    <property type="component" value="Unassembled WGS sequence"/>
</dbReference>
<dbReference type="CDD" id="cd00371">
    <property type="entry name" value="HMA"/>
    <property type="match status" value="1"/>
</dbReference>
<dbReference type="EMBL" id="JACCBH010000001">
    <property type="protein sequence ID" value="NYD53247.1"/>
    <property type="molecule type" value="Genomic_DNA"/>
</dbReference>
<dbReference type="SUPFAM" id="SSF55008">
    <property type="entry name" value="HMA, heavy metal-associated domain"/>
    <property type="match status" value="1"/>
</dbReference>
<feature type="domain" description="HMA" evidence="1">
    <location>
        <begin position="2"/>
        <end position="67"/>
    </location>
</feature>
<evidence type="ECO:0000313" key="3">
    <source>
        <dbReference type="Proteomes" id="UP000552045"/>
    </source>
</evidence>
<evidence type="ECO:0000259" key="1">
    <source>
        <dbReference type="PROSITE" id="PS50846"/>
    </source>
</evidence>
<name>A0A7Y9ESR0_9MICO</name>
<dbReference type="GO" id="GO:0046872">
    <property type="term" value="F:metal ion binding"/>
    <property type="evidence" value="ECO:0007669"/>
    <property type="project" value="InterPro"/>
</dbReference>
<sequence>MAEFEFWVNGMTCEHCERAVTAELTALPTVLGAHVDAVSGRVLITTSARADRADVERAVEEAGYAVSSWPSLSQND</sequence>
<accession>A0A7Y9ESR0</accession>
<gene>
    <name evidence="2" type="ORF">BKA02_000302</name>
</gene>
<dbReference type="PROSITE" id="PS50846">
    <property type="entry name" value="HMA_2"/>
    <property type="match status" value="1"/>
</dbReference>
<reference evidence="2 3" key="1">
    <citation type="submission" date="2020-07" db="EMBL/GenBank/DDBJ databases">
        <title>Sequencing the genomes of 1000 actinobacteria strains.</title>
        <authorList>
            <person name="Klenk H.-P."/>
        </authorList>
    </citation>
    <scope>NUCLEOTIDE SEQUENCE [LARGE SCALE GENOMIC DNA]</scope>
    <source>
        <strain evidence="2 3">DSM 22185</strain>
    </source>
</reference>
<dbReference type="InterPro" id="IPR006121">
    <property type="entry name" value="HMA_dom"/>
</dbReference>
<dbReference type="Gene3D" id="3.30.70.100">
    <property type="match status" value="1"/>
</dbReference>
<dbReference type="Pfam" id="PF00403">
    <property type="entry name" value="HMA"/>
    <property type="match status" value="1"/>
</dbReference>
<keyword evidence="3" id="KW-1185">Reference proteome</keyword>
<dbReference type="InterPro" id="IPR036163">
    <property type="entry name" value="HMA_dom_sf"/>
</dbReference>
<organism evidence="2 3">
    <name type="scientific">Microbacterium pseudoresistens</name>
    <dbReference type="NCBI Taxonomy" id="640634"/>
    <lineage>
        <taxon>Bacteria</taxon>
        <taxon>Bacillati</taxon>
        <taxon>Actinomycetota</taxon>
        <taxon>Actinomycetes</taxon>
        <taxon>Micrococcales</taxon>
        <taxon>Microbacteriaceae</taxon>
        <taxon>Microbacterium</taxon>
    </lineage>
</organism>
<proteinExistence type="predicted"/>
<evidence type="ECO:0000313" key="2">
    <source>
        <dbReference type="EMBL" id="NYD53247.1"/>
    </source>
</evidence>